<evidence type="ECO:0000313" key="2">
    <source>
        <dbReference type="EMBL" id="GAI45582.1"/>
    </source>
</evidence>
<dbReference type="AlphaFoldDB" id="X1NNK0"/>
<accession>X1NNK0</accession>
<reference evidence="2" key="1">
    <citation type="journal article" date="2014" name="Front. Microbiol.">
        <title>High frequency of phylogenetically diverse reductive dehalogenase-homologous genes in deep subseafloor sedimentary metagenomes.</title>
        <authorList>
            <person name="Kawai M."/>
            <person name="Futagami T."/>
            <person name="Toyoda A."/>
            <person name="Takaki Y."/>
            <person name="Nishi S."/>
            <person name="Hori S."/>
            <person name="Arai W."/>
            <person name="Tsubouchi T."/>
            <person name="Morono Y."/>
            <person name="Uchiyama I."/>
            <person name="Ito T."/>
            <person name="Fujiyama A."/>
            <person name="Inagaki F."/>
            <person name="Takami H."/>
        </authorList>
    </citation>
    <scope>NUCLEOTIDE SEQUENCE</scope>
    <source>
        <strain evidence="2">Expedition CK06-06</strain>
    </source>
</reference>
<comment type="caution">
    <text evidence="2">The sequence shown here is derived from an EMBL/GenBank/DDBJ whole genome shotgun (WGS) entry which is preliminary data.</text>
</comment>
<organism evidence="2">
    <name type="scientific">marine sediment metagenome</name>
    <dbReference type="NCBI Taxonomy" id="412755"/>
    <lineage>
        <taxon>unclassified sequences</taxon>
        <taxon>metagenomes</taxon>
        <taxon>ecological metagenomes</taxon>
    </lineage>
</organism>
<protein>
    <submittedName>
        <fullName evidence="2">Uncharacterized protein</fullName>
    </submittedName>
</protein>
<proteinExistence type="predicted"/>
<feature type="non-terminal residue" evidence="2">
    <location>
        <position position="113"/>
    </location>
</feature>
<gene>
    <name evidence="2" type="ORF">S06H3_39637</name>
</gene>
<evidence type="ECO:0000256" key="1">
    <source>
        <dbReference type="SAM" id="Coils"/>
    </source>
</evidence>
<keyword evidence="1" id="KW-0175">Coiled coil</keyword>
<feature type="coiled-coil region" evidence="1">
    <location>
        <begin position="7"/>
        <end position="107"/>
    </location>
</feature>
<sequence>MTREEALNSVKANIENANLIKHQLEMTIVQAGEALITEHAVAQSRIKELDAICQKLPRLKNELSSLQVQLHQLAELEETLHGKRQSSQELRTQVHYLESNKAQLQQEIKEIEE</sequence>
<name>X1NNK0_9ZZZZ</name>
<dbReference type="EMBL" id="BARV01024270">
    <property type="protein sequence ID" value="GAI45582.1"/>
    <property type="molecule type" value="Genomic_DNA"/>
</dbReference>